<dbReference type="RefSeq" id="WP_013072091.1">
    <property type="nucleotide sequence ID" value="NZ_DEPI01000169.1"/>
</dbReference>
<accession>A0A3D5IV30</accession>
<reference evidence="1 2" key="1">
    <citation type="journal article" date="2018" name="Nat. Biotechnol.">
        <title>A standardized bacterial taxonomy based on genome phylogeny substantially revises the tree of life.</title>
        <authorList>
            <person name="Parks D.H."/>
            <person name="Chuvochina M."/>
            <person name="Waite D.W."/>
            <person name="Rinke C."/>
            <person name="Skarshewski A."/>
            <person name="Chaumeil P.A."/>
            <person name="Hugenholtz P."/>
        </authorList>
    </citation>
    <scope>NUCLEOTIDE SEQUENCE [LARGE SCALE GENOMIC DNA]</scope>
    <source>
        <strain evidence="1">UBA9359</strain>
    </source>
</reference>
<comment type="caution">
    <text evidence="1">The sequence shown here is derived from an EMBL/GenBank/DDBJ whole genome shotgun (WGS) entry which is preliminary data.</text>
</comment>
<protein>
    <submittedName>
        <fullName evidence="1">Uncharacterized protein</fullName>
    </submittedName>
</protein>
<gene>
    <name evidence="1" type="ORF">DGQ38_01415</name>
</gene>
<proteinExistence type="predicted"/>
<dbReference type="Proteomes" id="UP000264330">
    <property type="component" value="Unassembled WGS sequence"/>
</dbReference>
<evidence type="ECO:0000313" key="2">
    <source>
        <dbReference type="Proteomes" id="UP000264330"/>
    </source>
</evidence>
<sequence>MSFLSNLNLGGTSNSYQPQITSFLGNAASQSQNKGFDSGDAANMALDAAASAIPFGAMAKKLLDNLGLQKNIDNVLKHGLSSWGASTSPEEAEQEMAKNVAPWIIQKTENINAQNAEQTLNELEITLGMHKYFFEKLLRHHSKAKSTRKANQWWVKQFTQLRKDVIGKMVTQLRGAGVVVKTTAITGKPSDYNIPDMTDGDGIISDHDVNSLPLSFIRYSLDFSKIKQIEVDKETGEITAKKSGFGSLIGLAGLGYAAKEFLPQIVKAIK</sequence>
<evidence type="ECO:0000313" key="1">
    <source>
        <dbReference type="EMBL" id="HCV79691.1"/>
    </source>
</evidence>
<dbReference type="EMBL" id="DPMF01000025">
    <property type="protein sequence ID" value="HCV79691.1"/>
    <property type="molecule type" value="Genomic_DNA"/>
</dbReference>
<dbReference type="AlphaFoldDB" id="A0A3D5IV30"/>
<organism evidence="1 2">
    <name type="scientific">Zunongwangia profunda</name>
    <dbReference type="NCBI Taxonomy" id="398743"/>
    <lineage>
        <taxon>Bacteria</taxon>
        <taxon>Pseudomonadati</taxon>
        <taxon>Bacteroidota</taxon>
        <taxon>Flavobacteriia</taxon>
        <taxon>Flavobacteriales</taxon>
        <taxon>Flavobacteriaceae</taxon>
        <taxon>Zunongwangia</taxon>
    </lineage>
</organism>
<name>A0A3D5IV30_9FLAO</name>